<dbReference type="EMBL" id="CM037617">
    <property type="protein sequence ID" value="KAH8006108.1"/>
    <property type="molecule type" value="Genomic_DNA"/>
</dbReference>
<name>A0ACB8FL50_9SAUR</name>
<keyword evidence="2" id="KW-1185">Reference proteome</keyword>
<protein>
    <submittedName>
        <fullName evidence="1">Uncharacterized protein</fullName>
    </submittedName>
</protein>
<comment type="caution">
    <text evidence="1">The sequence shown here is derived from an EMBL/GenBank/DDBJ whole genome shotgun (WGS) entry which is preliminary data.</text>
</comment>
<gene>
    <name evidence="1" type="ORF">K3G42_032011</name>
</gene>
<sequence length="102" mass="11184">MVCSFYCILLCVQFTEAFLFRLGLFLFWLLEKEVSLSPPPPFLSRGSPVLTASPSPPHISMVLVVFGKSIALLFGTEMHTWACESVITSPALAAITFCVPTD</sequence>
<reference evidence="1" key="1">
    <citation type="submission" date="2021-08" db="EMBL/GenBank/DDBJ databases">
        <title>The first chromosome-level gecko genome reveals the dynamic sex chromosomes of Neotropical dwarf geckos (Sphaerodactylidae: Sphaerodactylus).</title>
        <authorList>
            <person name="Pinto B.J."/>
            <person name="Keating S.E."/>
            <person name="Gamble T."/>
        </authorList>
    </citation>
    <scope>NUCLEOTIDE SEQUENCE</scope>
    <source>
        <strain evidence="1">TG3544</strain>
    </source>
</reference>
<evidence type="ECO:0000313" key="1">
    <source>
        <dbReference type="EMBL" id="KAH8006108.1"/>
    </source>
</evidence>
<dbReference type="Proteomes" id="UP000827872">
    <property type="component" value="Linkage Group LG04"/>
</dbReference>
<evidence type="ECO:0000313" key="2">
    <source>
        <dbReference type="Proteomes" id="UP000827872"/>
    </source>
</evidence>
<organism evidence="1 2">
    <name type="scientific">Sphaerodactylus townsendi</name>
    <dbReference type="NCBI Taxonomy" id="933632"/>
    <lineage>
        <taxon>Eukaryota</taxon>
        <taxon>Metazoa</taxon>
        <taxon>Chordata</taxon>
        <taxon>Craniata</taxon>
        <taxon>Vertebrata</taxon>
        <taxon>Euteleostomi</taxon>
        <taxon>Lepidosauria</taxon>
        <taxon>Squamata</taxon>
        <taxon>Bifurcata</taxon>
        <taxon>Gekkota</taxon>
        <taxon>Sphaerodactylidae</taxon>
        <taxon>Sphaerodactylus</taxon>
    </lineage>
</organism>
<proteinExistence type="predicted"/>
<accession>A0ACB8FL50</accession>